<organism evidence="3 4">
    <name type="scientific">Lactococcus phage CHPC362</name>
    <dbReference type="NCBI Taxonomy" id="2675250"/>
    <lineage>
        <taxon>Viruses</taxon>
        <taxon>Duplodnaviria</taxon>
        <taxon>Heunggongvirae</taxon>
        <taxon>Uroviricota</taxon>
        <taxon>Caudoviricetes</taxon>
        <taxon>Skunavirus</taxon>
        <taxon>Skunavirus CHPC362</taxon>
    </lineage>
</organism>
<gene>
    <name evidence="3" type="ORF">CHPC362_000631</name>
</gene>
<reference evidence="3 4" key="1">
    <citation type="submission" date="2019-11" db="EMBL/GenBank/DDBJ databases">
        <title>Genome Sequences of 31 Lactococcus lactis Bacteriophages Isolated from Foods.</title>
        <authorList>
            <person name="Marcelli B."/>
            <person name="de Jong A."/>
            <person name="Kuipers O.P."/>
        </authorList>
    </citation>
    <scope>NUCLEOTIDE SEQUENCE [LARGE SCALE GENOMIC DNA]</scope>
</reference>
<evidence type="ECO:0000256" key="1">
    <source>
        <dbReference type="SAM" id="Coils"/>
    </source>
</evidence>
<protein>
    <recommendedName>
        <fullName evidence="2">BppU N-terminal domain-containing protein</fullName>
    </recommendedName>
</protein>
<sequence length="672" mass="72118">MSLDNFRNRTIIWDTVNKDFPQPIQIMQGDVNARTLLIKIVDNGVEIDLTGHSLKLTYQYTNSSNSGFVMIPPKDLAKGEFILVIPTEMTATGVIEANLILLNKDKEQVIVSKNLTFISDSSTVSDLAQEINNNIDDFTKLLLEKMPQVLRSELNDLHAQTDSNKSNIELKANLADMTSLQSAMTELKNEVEAFGISPENLVTIKSLLDAIASNASESEVVELINSVKVLTSNISLMGNGDYSPKANQTDLESLQHTVNDHSAAISTKANQTDLDNLQSTVDKQGVSISKKAEQSDLLSTIQNVATAQETATKAESEAKNAMAKATEAQANSLPLTGNAVSASKLATPRKLGVNLQSSAFQNFDGTADVTNIGVSGVLPIANGGTSTSDGVINTIAYSNSADGKDGFTTVYPNLNLLTNTKITQGDIDSKIWAPIGASSLSVSSNNGIKVINNGGVIGSPGGFSYIKPTNVNAGDTITLSCYIKNTGTVDIKNFSISIAFYGKSRSYPTKDNLVIPNDGKPYFFSLTTIVPSGSDVAIPRWFDVATAVNEKHIFEVDEMKLESGSTATPWMPSASEVTINDYPKYVGFSNSIKPNKKSSDYKWLPMWLVSIDRATGLLKPAVMGIDYAQAHPVGSVVTNTSSSSSGYSTGTWENIGSAVIGSTTIYYWKRTA</sequence>
<evidence type="ECO:0000313" key="3">
    <source>
        <dbReference type="EMBL" id="QGT52975.1"/>
    </source>
</evidence>
<name>A0A650F7Q7_9CAUD</name>
<dbReference type="InterPro" id="IPR018913">
    <property type="entry name" value="BppU_N"/>
</dbReference>
<keyword evidence="4" id="KW-1185">Reference proteome</keyword>
<dbReference type="EMBL" id="MN689518">
    <property type="protein sequence ID" value="QGT52975.1"/>
    <property type="molecule type" value="Genomic_DNA"/>
</dbReference>
<evidence type="ECO:0000313" key="4">
    <source>
        <dbReference type="Proteomes" id="UP000424480"/>
    </source>
</evidence>
<feature type="domain" description="BppU N-terminal" evidence="2">
    <location>
        <begin position="13"/>
        <end position="147"/>
    </location>
</feature>
<dbReference type="Gene3D" id="2.60.40.3350">
    <property type="match status" value="1"/>
</dbReference>
<evidence type="ECO:0000259" key="2">
    <source>
        <dbReference type="Pfam" id="PF10651"/>
    </source>
</evidence>
<dbReference type="Proteomes" id="UP000424480">
    <property type="component" value="Segment"/>
</dbReference>
<feature type="coiled-coil region" evidence="1">
    <location>
        <begin position="304"/>
        <end position="331"/>
    </location>
</feature>
<dbReference type="Pfam" id="PF10651">
    <property type="entry name" value="BppU_N"/>
    <property type="match status" value="1"/>
</dbReference>
<keyword evidence="1" id="KW-0175">Coiled coil</keyword>
<proteinExistence type="predicted"/>
<accession>A0A650F7Q7</accession>